<protein>
    <submittedName>
        <fullName evidence="1">Uncharacterized protein</fullName>
    </submittedName>
</protein>
<organism evidence="1">
    <name type="scientific">Oryza sativa subsp. japonica</name>
    <name type="common">Rice</name>
    <dbReference type="NCBI Taxonomy" id="39947"/>
    <lineage>
        <taxon>Eukaryota</taxon>
        <taxon>Viridiplantae</taxon>
        <taxon>Streptophyta</taxon>
        <taxon>Embryophyta</taxon>
        <taxon>Tracheophyta</taxon>
        <taxon>Spermatophyta</taxon>
        <taxon>Magnoliopsida</taxon>
        <taxon>Liliopsida</taxon>
        <taxon>Poales</taxon>
        <taxon>Poaceae</taxon>
        <taxon>BOP clade</taxon>
        <taxon>Oryzoideae</taxon>
        <taxon>Oryzeae</taxon>
        <taxon>Oryzinae</taxon>
        <taxon>Oryza</taxon>
        <taxon>Oryza sativa</taxon>
    </lineage>
</organism>
<name>B9EVP4_ORYSJ</name>
<reference evidence="1" key="1">
    <citation type="journal article" date="2005" name="PLoS Biol.">
        <title>The genomes of Oryza sativa: a history of duplications.</title>
        <authorList>
            <person name="Yu J."/>
            <person name="Wang J."/>
            <person name="Lin W."/>
            <person name="Li S."/>
            <person name="Li H."/>
            <person name="Zhou J."/>
            <person name="Ni P."/>
            <person name="Dong W."/>
            <person name="Hu S."/>
            <person name="Zeng C."/>
            <person name="Zhang J."/>
            <person name="Zhang Y."/>
            <person name="Li R."/>
            <person name="Xu Z."/>
            <person name="Li S."/>
            <person name="Li X."/>
            <person name="Zheng H."/>
            <person name="Cong L."/>
            <person name="Lin L."/>
            <person name="Yin J."/>
            <person name="Geng J."/>
            <person name="Li G."/>
            <person name="Shi J."/>
            <person name="Liu J."/>
            <person name="Lv H."/>
            <person name="Li J."/>
            <person name="Wang J."/>
            <person name="Deng Y."/>
            <person name="Ran L."/>
            <person name="Shi X."/>
            <person name="Wang X."/>
            <person name="Wu Q."/>
            <person name="Li C."/>
            <person name="Ren X."/>
            <person name="Wang J."/>
            <person name="Wang X."/>
            <person name="Li D."/>
            <person name="Liu D."/>
            <person name="Zhang X."/>
            <person name="Ji Z."/>
            <person name="Zhao W."/>
            <person name="Sun Y."/>
            <person name="Zhang Z."/>
            <person name="Bao J."/>
            <person name="Han Y."/>
            <person name="Dong L."/>
            <person name="Ji J."/>
            <person name="Chen P."/>
            <person name="Wu S."/>
            <person name="Liu J."/>
            <person name="Xiao Y."/>
            <person name="Bu D."/>
            <person name="Tan J."/>
            <person name="Yang L."/>
            <person name="Ye C."/>
            <person name="Zhang J."/>
            <person name="Xu J."/>
            <person name="Zhou Y."/>
            <person name="Yu Y."/>
            <person name="Zhang B."/>
            <person name="Zhuang S."/>
            <person name="Wei H."/>
            <person name="Liu B."/>
            <person name="Lei M."/>
            <person name="Yu H."/>
            <person name="Li Y."/>
            <person name="Xu H."/>
            <person name="Wei S."/>
            <person name="He X."/>
            <person name="Fang L."/>
            <person name="Zhang Z."/>
            <person name="Zhang Y."/>
            <person name="Huang X."/>
            <person name="Su Z."/>
            <person name="Tong W."/>
            <person name="Li J."/>
            <person name="Tong Z."/>
            <person name="Li S."/>
            <person name="Ye J."/>
            <person name="Wang L."/>
            <person name="Fang L."/>
            <person name="Lei T."/>
            <person name="Chen C."/>
            <person name="Chen H."/>
            <person name="Xu Z."/>
            <person name="Li H."/>
            <person name="Huang H."/>
            <person name="Zhang F."/>
            <person name="Xu H."/>
            <person name="Li N."/>
            <person name="Zhao C."/>
            <person name="Li S."/>
            <person name="Dong L."/>
            <person name="Huang Y."/>
            <person name="Li L."/>
            <person name="Xi Y."/>
            <person name="Qi Q."/>
            <person name="Li W."/>
            <person name="Zhang B."/>
            <person name="Hu W."/>
            <person name="Zhang Y."/>
            <person name="Tian X."/>
            <person name="Jiao Y."/>
            <person name="Liang X."/>
            <person name="Jin J."/>
            <person name="Gao L."/>
            <person name="Zheng W."/>
            <person name="Hao B."/>
            <person name="Liu S."/>
            <person name="Wang W."/>
            <person name="Yuan L."/>
            <person name="Cao M."/>
            <person name="McDermott J."/>
            <person name="Samudrala R."/>
            <person name="Wang J."/>
            <person name="Wong G.K."/>
            <person name="Yang H."/>
        </authorList>
    </citation>
    <scope>NUCLEOTIDE SEQUENCE [LARGE SCALE GENOMIC DNA]</scope>
</reference>
<proteinExistence type="predicted"/>
<reference evidence="1" key="2">
    <citation type="submission" date="2008-12" db="EMBL/GenBank/DDBJ databases">
        <title>Improved gene annotation of the rice (Oryza sativa) genomes.</title>
        <authorList>
            <person name="Wang J."/>
            <person name="Li R."/>
            <person name="Fan W."/>
            <person name="Huang Q."/>
            <person name="Zhang J."/>
            <person name="Zhou Y."/>
            <person name="Hu Y."/>
            <person name="Zi S."/>
            <person name="Li J."/>
            <person name="Ni P."/>
            <person name="Zheng H."/>
            <person name="Zhang Y."/>
            <person name="Zhao M."/>
            <person name="Hao Q."/>
            <person name="McDermott J."/>
            <person name="Samudrala R."/>
            <person name="Kristiansen K."/>
            <person name="Wong G.K.-S."/>
        </authorList>
    </citation>
    <scope>NUCLEOTIDE SEQUENCE</scope>
</reference>
<accession>B9EVP4</accession>
<gene>
    <name evidence="1" type="ORF">OsJ_01414</name>
</gene>
<dbReference type="AlphaFoldDB" id="B9EVP4"/>
<evidence type="ECO:0000313" key="1">
    <source>
        <dbReference type="EMBL" id="EEE54393.1"/>
    </source>
</evidence>
<sequence length="82" mass="8271">MAAGMEVAVRLATEAGSSAESSATALGRLRWRCRRFAMTTAGVVASNSGISDGGRLAAAVTEETVATSKDAAVEAGKELGVR</sequence>
<dbReference type="EMBL" id="CM000138">
    <property type="protein sequence ID" value="EEE54393.1"/>
    <property type="molecule type" value="Genomic_DNA"/>
</dbReference>
<dbReference type="Proteomes" id="UP000007752">
    <property type="component" value="Chromosome 1"/>
</dbReference>